<keyword evidence="4" id="KW-0732">Signal</keyword>
<evidence type="ECO:0000256" key="7">
    <source>
        <dbReference type="ARBA" id="ARBA00023136"/>
    </source>
</evidence>
<dbReference type="Pfam" id="PF13516">
    <property type="entry name" value="LRR_6"/>
    <property type="match status" value="1"/>
</dbReference>
<proteinExistence type="predicted"/>
<dbReference type="PANTHER" id="PTHR48061">
    <property type="entry name" value="LEUCINE-RICH REPEAT RECEPTOR PROTEIN KINASE EMS1-LIKE-RELATED"/>
    <property type="match status" value="1"/>
</dbReference>
<sequence>MGNGQLSLFFIYAFLSQLFGFSSSLFYLCPKDQARFLLQFKHMLTITPYVSYFFYKTTYQNIESYPKMVTWNTSTDCCSWAGFYSDETTGKVIELDLSCNQLQGKFHPNSSLFQFSTLKRLDLSSNDFSRLHILPKFGDFCSLRHLDLSDLNMSGPIPSEISHLSKLEVL</sequence>
<feature type="domain" description="Leucine-rich repeat-containing N-terminal plant-type" evidence="10">
    <location>
        <begin position="31"/>
        <end position="45"/>
    </location>
</feature>
<evidence type="ECO:0000256" key="8">
    <source>
        <dbReference type="ARBA" id="ARBA00023180"/>
    </source>
</evidence>
<dbReference type="PANTHER" id="PTHR48061:SF10">
    <property type="entry name" value="LEUCINE-RICH REPEAT-CONTAINING N-TERMINAL PLANT-TYPE DOMAIN-CONTAINING PROTEIN"/>
    <property type="match status" value="1"/>
</dbReference>
<reference evidence="11 12" key="1">
    <citation type="submission" date="2024-05" db="EMBL/GenBank/DDBJ databases">
        <title>De novo assembly of an allotetraploid wild potato.</title>
        <authorList>
            <person name="Hosaka A.J."/>
        </authorList>
    </citation>
    <scope>NUCLEOTIDE SEQUENCE [LARGE SCALE GENOMIC DNA]</scope>
    <source>
        <tissue evidence="11">Young leaves</tissue>
    </source>
</reference>
<comment type="caution">
    <text evidence="11">The sequence shown here is derived from an EMBL/GenBank/DDBJ whole genome shotgun (WGS) entry which is preliminary data.</text>
</comment>
<dbReference type="EMBL" id="JBJKTR010000001">
    <property type="protein sequence ID" value="KAL3380082.1"/>
    <property type="molecule type" value="Genomic_DNA"/>
</dbReference>
<keyword evidence="7 9" id="KW-0472">Membrane</keyword>
<dbReference type="Proteomes" id="UP001627284">
    <property type="component" value="Unassembled WGS sequence"/>
</dbReference>
<dbReference type="Pfam" id="PF00560">
    <property type="entry name" value="LRR_1"/>
    <property type="match status" value="1"/>
</dbReference>
<organism evidence="11 12">
    <name type="scientific">Solanum stoloniferum</name>
    <dbReference type="NCBI Taxonomy" id="62892"/>
    <lineage>
        <taxon>Eukaryota</taxon>
        <taxon>Viridiplantae</taxon>
        <taxon>Streptophyta</taxon>
        <taxon>Embryophyta</taxon>
        <taxon>Tracheophyta</taxon>
        <taxon>Spermatophyta</taxon>
        <taxon>Magnoliopsida</taxon>
        <taxon>eudicotyledons</taxon>
        <taxon>Gunneridae</taxon>
        <taxon>Pentapetalae</taxon>
        <taxon>asterids</taxon>
        <taxon>lamiids</taxon>
        <taxon>Solanales</taxon>
        <taxon>Solanaceae</taxon>
        <taxon>Solanoideae</taxon>
        <taxon>Solaneae</taxon>
        <taxon>Solanum</taxon>
    </lineage>
</organism>
<evidence type="ECO:0000256" key="3">
    <source>
        <dbReference type="ARBA" id="ARBA00022692"/>
    </source>
</evidence>
<keyword evidence="8" id="KW-0325">Glycoprotein</keyword>
<evidence type="ECO:0000256" key="9">
    <source>
        <dbReference type="SAM" id="Phobius"/>
    </source>
</evidence>
<gene>
    <name evidence="11" type="ORF">AABB24_000617</name>
</gene>
<keyword evidence="2" id="KW-0433">Leucine-rich repeat</keyword>
<evidence type="ECO:0000313" key="11">
    <source>
        <dbReference type="EMBL" id="KAL3380082.1"/>
    </source>
</evidence>
<feature type="transmembrane region" description="Helical" evidence="9">
    <location>
        <begin position="6"/>
        <end position="29"/>
    </location>
</feature>
<dbReference type="SUPFAM" id="SSF52058">
    <property type="entry name" value="L domain-like"/>
    <property type="match status" value="1"/>
</dbReference>
<dbReference type="Gene3D" id="3.80.10.10">
    <property type="entry name" value="Ribonuclease Inhibitor"/>
    <property type="match status" value="1"/>
</dbReference>
<dbReference type="AlphaFoldDB" id="A0ABD2VIZ9"/>
<keyword evidence="6 9" id="KW-1133">Transmembrane helix</keyword>
<name>A0ABD2VIZ9_9SOLN</name>
<keyword evidence="12" id="KW-1185">Reference proteome</keyword>
<evidence type="ECO:0000256" key="1">
    <source>
        <dbReference type="ARBA" id="ARBA00004479"/>
    </source>
</evidence>
<keyword evidence="5" id="KW-0677">Repeat</keyword>
<evidence type="ECO:0000256" key="6">
    <source>
        <dbReference type="ARBA" id="ARBA00022989"/>
    </source>
</evidence>
<evidence type="ECO:0000256" key="5">
    <source>
        <dbReference type="ARBA" id="ARBA00022737"/>
    </source>
</evidence>
<dbReference type="InterPro" id="IPR013210">
    <property type="entry name" value="LRR_N_plant-typ"/>
</dbReference>
<evidence type="ECO:0000259" key="10">
    <source>
        <dbReference type="Pfam" id="PF08263"/>
    </source>
</evidence>
<protein>
    <recommendedName>
        <fullName evidence="10">Leucine-rich repeat-containing N-terminal plant-type domain-containing protein</fullName>
    </recommendedName>
</protein>
<dbReference type="InterPro" id="IPR046956">
    <property type="entry name" value="RLP23-like"/>
</dbReference>
<dbReference type="GO" id="GO:0050832">
    <property type="term" value="P:defense response to fungus"/>
    <property type="evidence" value="ECO:0007669"/>
    <property type="project" value="UniProtKB-ARBA"/>
</dbReference>
<feature type="domain" description="Leucine-rich repeat-containing N-terminal plant-type" evidence="10">
    <location>
        <begin position="70"/>
        <end position="82"/>
    </location>
</feature>
<evidence type="ECO:0000256" key="4">
    <source>
        <dbReference type="ARBA" id="ARBA00022729"/>
    </source>
</evidence>
<accession>A0ABD2VIZ9</accession>
<keyword evidence="3 9" id="KW-0812">Transmembrane</keyword>
<dbReference type="InterPro" id="IPR001611">
    <property type="entry name" value="Leu-rich_rpt"/>
</dbReference>
<dbReference type="InterPro" id="IPR032675">
    <property type="entry name" value="LRR_dom_sf"/>
</dbReference>
<evidence type="ECO:0000313" key="12">
    <source>
        <dbReference type="Proteomes" id="UP001627284"/>
    </source>
</evidence>
<comment type="subcellular location">
    <subcellularLocation>
        <location evidence="1">Membrane</location>
        <topology evidence="1">Single-pass type I membrane protein</topology>
    </subcellularLocation>
</comment>
<dbReference type="GO" id="GO:0016020">
    <property type="term" value="C:membrane"/>
    <property type="evidence" value="ECO:0007669"/>
    <property type="project" value="UniProtKB-SubCell"/>
</dbReference>
<evidence type="ECO:0000256" key="2">
    <source>
        <dbReference type="ARBA" id="ARBA00022614"/>
    </source>
</evidence>
<dbReference type="Pfam" id="PF08263">
    <property type="entry name" value="LRRNT_2"/>
    <property type="match status" value="2"/>
</dbReference>